<reference evidence="3 4" key="1">
    <citation type="submission" date="2013-08" db="EMBL/GenBank/DDBJ databases">
        <title>Genome sequencing of Lysobacter.</title>
        <authorList>
            <person name="Zhang S."/>
            <person name="Wang G."/>
        </authorList>
    </citation>
    <scope>NUCLEOTIDE SEQUENCE [LARGE SCALE GENOMIC DNA]</scope>
    <source>
        <strain evidence="3 4">Ko07</strain>
    </source>
</reference>
<gene>
    <name evidence="3" type="ORF">N792_04610</name>
</gene>
<keyword evidence="1" id="KW-0812">Transmembrane</keyword>
<dbReference type="Pfam" id="PF05226">
    <property type="entry name" value="CHASE2"/>
    <property type="match status" value="1"/>
</dbReference>
<name>A0A0A0EPQ3_9GAMM</name>
<proteinExistence type="predicted"/>
<dbReference type="AlphaFoldDB" id="A0A0A0EPQ3"/>
<sequence>MDQWTKVLRGYRRPLARLTLWLKFAFYPLLAFAAIGWLAWDWTHARSLDAAEDAIFDQVLQWRPLEPKPSGRTVIVEIDDCSIDHFRNLGEGGWPWSRERHADLLGNLDRAGVRAAAFDVIFADASLQDPQGDALLEAMAEAGDGRFLFASSRMHPDFDAQAMLTADAVPGAFALAPAAARPGPAVALMLPYGKAMAANSGLVNVARAGDGVLRDVRLYQDIGGWALPALPLRLALLAEGHHAAAAPELLRINWRTRSQLPYVSAADVIERRPVCQPEGAAPPSLDGAVALIGYTAAGINDAKPTPVNGAMPGVEVLAEATEALITGSAIRMPPTWLKYVLAALATLLVTFVFWRGEPHKDVDSVFVAVNATMLLAAFAGLTFFGVFLDIFASVAFVSLCFGLCRMYTAIQRGRADGNSDYLRELDTRRYPWLLVARLRLAPVAGLDPVVYKRKRREYRRALRRFVYTTGDIVMVEGIVERKSWLNALLDDLMLLVWKGTDEADVRAQVRRGLDALYAEINAINRQLDDTCQVRICMAAARIGDEDRERERLQLRALLGQDFNQRDEWPLTAANTCVQTGPEPDGDDACATG</sequence>
<dbReference type="STRING" id="1122185.N792_04610"/>
<dbReference type="SMART" id="SM01080">
    <property type="entry name" value="CHASE2"/>
    <property type="match status" value="1"/>
</dbReference>
<evidence type="ECO:0000256" key="1">
    <source>
        <dbReference type="SAM" id="Phobius"/>
    </source>
</evidence>
<dbReference type="InterPro" id="IPR007890">
    <property type="entry name" value="CHASE2"/>
</dbReference>
<keyword evidence="1" id="KW-1133">Transmembrane helix</keyword>
<organism evidence="3 4">
    <name type="scientific">Lysobacter concretionis Ko07 = DSM 16239</name>
    <dbReference type="NCBI Taxonomy" id="1122185"/>
    <lineage>
        <taxon>Bacteria</taxon>
        <taxon>Pseudomonadati</taxon>
        <taxon>Pseudomonadota</taxon>
        <taxon>Gammaproteobacteria</taxon>
        <taxon>Lysobacterales</taxon>
        <taxon>Lysobacteraceae</taxon>
        <taxon>Novilysobacter</taxon>
    </lineage>
</organism>
<evidence type="ECO:0000259" key="2">
    <source>
        <dbReference type="SMART" id="SM01080"/>
    </source>
</evidence>
<feature type="transmembrane region" description="Helical" evidence="1">
    <location>
        <begin position="366"/>
        <end position="384"/>
    </location>
</feature>
<comment type="caution">
    <text evidence="3">The sequence shown here is derived from an EMBL/GenBank/DDBJ whole genome shotgun (WGS) entry which is preliminary data.</text>
</comment>
<evidence type="ECO:0000313" key="3">
    <source>
        <dbReference type="EMBL" id="KGM52379.1"/>
    </source>
</evidence>
<feature type="transmembrane region" description="Helical" evidence="1">
    <location>
        <begin position="20"/>
        <end position="40"/>
    </location>
</feature>
<accession>A0A0A0EPQ3</accession>
<feature type="transmembrane region" description="Helical" evidence="1">
    <location>
        <begin position="336"/>
        <end position="354"/>
    </location>
</feature>
<dbReference type="Proteomes" id="UP000030017">
    <property type="component" value="Unassembled WGS sequence"/>
</dbReference>
<keyword evidence="4" id="KW-1185">Reference proteome</keyword>
<evidence type="ECO:0000313" key="4">
    <source>
        <dbReference type="Proteomes" id="UP000030017"/>
    </source>
</evidence>
<feature type="domain" description="CHASE2" evidence="2">
    <location>
        <begin position="48"/>
        <end position="353"/>
    </location>
</feature>
<keyword evidence="1" id="KW-0472">Membrane</keyword>
<dbReference type="eggNOG" id="COG4252">
    <property type="taxonomic scope" value="Bacteria"/>
</dbReference>
<protein>
    <recommendedName>
        <fullName evidence="2">CHASE2 domain-containing protein</fullName>
    </recommendedName>
</protein>
<dbReference type="EMBL" id="AVPS01000003">
    <property type="protein sequence ID" value="KGM52379.1"/>
    <property type="molecule type" value="Genomic_DNA"/>
</dbReference>